<reference evidence="2 3" key="1">
    <citation type="submission" date="2019-07" db="EMBL/GenBank/DDBJ databases">
        <title>De Novo Assembly of kiwifruit Actinidia rufa.</title>
        <authorList>
            <person name="Sugita-Konishi S."/>
            <person name="Sato K."/>
            <person name="Mori E."/>
            <person name="Abe Y."/>
            <person name="Kisaki G."/>
            <person name="Hamano K."/>
            <person name="Suezawa K."/>
            <person name="Otani M."/>
            <person name="Fukuda T."/>
            <person name="Manabe T."/>
            <person name="Gomi K."/>
            <person name="Tabuchi M."/>
            <person name="Akimitsu K."/>
            <person name="Kataoka I."/>
        </authorList>
    </citation>
    <scope>NUCLEOTIDE SEQUENCE [LARGE SCALE GENOMIC DNA]</scope>
    <source>
        <strain evidence="3">cv. Fuchu</strain>
    </source>
</reference>
<sequence length="135" mass="14052">MRPAMVLEDARAVGVVRGLTDKDEALLDESGDSVVGGEEEEADGEDEEAEVVGDALEVILGVLEHGGHHEAHDGENPPVGKERARGSVDVGEVSAHEDPYLGGVGVFGGEVVLAVGRHGRGWVIRGKIVVLSLTV</sequence>
<evidence type="ECO:0000313" key="3">
    <source>
        <dbReference type="Proteomes" id="UP000585474"/>
    </source>
</evidence>
<name>A0A7J0H711_9ERIC</name>
<dbReference type="AlphaFoldDB" id="A0A7J0H711"/>
<evidence type="ECO:0000313" key="2">
    <source>
        <dbReference type="EMBL" id="GFZ18882.1"/>
    </source>
</evidence>
<organism evidence="2 3">
    <name type="scientific">Actinidia rufa</name>
    <dbReference type="NCBI Taxonomy" id="165716"/>
    <lineage>
        <taxon>Eukaryota</taxon>
        <taxon>Viridiplantae</taxon>
        <taxon>Streptophyta</taxon>
        <taxon>Embryophyta</taxon>
        <taxon>Tracheophyta</taxon>
        <taxon>Spermatophyta</taxon>
        <taxon>Magnoliopsida</taxon>
        <taxon>eudicotyledons</taxon>
        <taxon>Gunneridae</taxon>
        <taxon>Pentapetalae</taxon>
        <taxon>asterids</taxon>
        <taxon>Ericales</taxon>
        <taxon>Actinidiaceae</taxon>
        <taxon>Actinidia</taxon>
    </lineage>
</organism>
<feature type="region of interest" description="Disordered" evidence="1">
    <location>
        <begin position="26"/>
        <end position="49"/>
    </location>
</feature>
<proteinExistence type="predicted"/>
<protein>
    <submittedName>
        <fullName evidence="2">Pentatricopeptide repeat (PPR-like) superfamily protein</fullName>
    </submittedName>
</protein>
<gene>
    <name evidence="2" type="ORF">Acr_27g0006210</name>
</gene>
<feature type="compositionally biased region" description="Basic and acidic residues" evidence="1">
    <location>
        <begin position="66"/>
        <end position="86"/>
    </location>
</feature>
<feature type="region of interest" description="Disordered" evidence="1">
    <location>
        <begin position="66"/>
        <end position="88"/>
    </location>
</feature>
<dbReference type="EMBL" id="BJWL01000027">
    <property type="protein sequence ID" value="GFZ18882.1"/>
    <property type="molecule type" value="Genomic_DNA"/>
</dbReference>
<evidence type="ECO:0000256" key="1">
    <source>
        <dbReference type="SAM" id="MobiDB-lite"/>
    </source>
</evidence>
<comment type="caution">
    <text evidence="2">The sequence shown here is derived from an EMBL/GenBank/DDBJ whole genome shotgun (WGS) entry which is preliminary data.</text>
</comment>
<keyword evidence="3" id="KW-1185">Reference proteome</keyword>
<accession>A0A7J0H711</accession>
<dbReference type="Proteomes" id="UP000585474">
    <property type="component" value="Unassembled WGS sequence"/>
</dbReference>